<sequence length="106" mass="11207">MILQLIEAQIIRLAAAVARDRKTQGADELRKITSLTTTLESSVIDLFIAAGLDPAAAEIAAKAYALGWADGVHRGTGETLSDAVLERRYASEGDAAVLPCSARLLQ</sequence>
<gene>
    <name evidence="1" type="ORF">QE408_001846</name>
</gene>
<reference evidence="1 2" key="1">
    <citation type="submission" date="2023-07" db="EMBL/GenBank/DDBJ databases">
        <title>Functional and genomic diversity of the sorghum phyllosphere microbiome.</title>
        <authorList>
            <person name="Shade A."/>
        </authorList>
    </citation>
    <scope>NUCLEOTIDE SEQUENCE [LARGE SCALE GENOMIC DNA]</scope>
    <source>
        <strain evidence="1 2">SORGH_AS_1126</strain>
    </source>
</reference>
<evidence type="ECO:0000313" key="1">
    <source>
        <dbReference type="EMBL" id="MDQ1184703.1"/>
    </source>
</evidence>
<name>A0ABU0UIM2_9HYPH</name>
<dbReference type="RefSeq" id="WP_306930419.1">
    <property type="nucleotide sequence ID" value="NZ_JAUTBL010000002.1"/>
</dbReference>
<evidence type="ECO:0000313" key="2">
    <source>
        <dbReference type="Proteomes" id="UP001224781"/>
    </source>
</evidence>
<protein>
    <submittedName>
        <fullName evidence="1">Uncharacterized protein</fullName>
    </submittedName>
</protein>
<keyword evidence="2" id="KW-1185">Reference proteome</keyword>
<accession>A0ABU0UIM2</accession>
<dbReference type="Proteomes" id="UP001224781">
    <property type="component" value="Unassembled WGS sequence"/>
</dbReference>
<organism evidence="1 2">
    <name type="scientific">Agrobacterium larrymoorei</name>
    <dbReference type="NCBI Taxonomy" id="160699"/>
    <lineage>
        <taxon>Bacteria</taxon>
        <taxon>Pseudomonadati</taxon>
        <taxon>Pseudomonadota</taxon>
        <taxon>Alphaproteobacteria</taxon>
        <taxon>Hyphomicrobiales</taxon>
        <taxon>Rhizobiaceae</taxon>
        <taxon>Rhizobium/Agrobacterium group</taxon>
        <taxon>Agrobacterium</taxon>
    </lineage>
</organism>
<proteinExistence type="predicted"/>
<comment type="caution">
    <text evidence="1">The sequence shown here is derived from an EMBL/GenBank/DDBJ whole genome shotgun (WGS) entry which is preliminary data.</text>
</comment>
<dbReference type="EMBL" id="JAUTBL010000002">
    <property type="protein sequence ID" value="MDQ1184703.1"/>
    <property type="molecule type" value="Genomic_DNA"/>
</dbReference>